<keyword evidence="1" id="KW-1133">Transmembrane helix</keyword>
<keyword evidence="1" id="KW-0812">Transmembrane</keyword>
<dbReference type="KEGG" id="ster:AOA14_08990"/>
<name>A0A142VY68_9SPHN</name>
<gene>
    <name evidence="2" type="ORF">AOA14_08990</name>
</gene>
<feature type="transmembrane region" description="Helical" evidence="1">
    <location>
        <begin position="21"/>
        <end position="46"/>
    </location>
</feature>
<dbReference type="STRING" id="1219058.AOA14_08990"/>
<dbReference type="RefSeq" id="WP_062901544.1">
    <property type="nucleotide sequence ID" value="NZ_CP013342.1"/>
</dbReference>
<evidence type="ECO:0000256" key="1">
    <source>
        <dbReference type="SAM" id="Phobius"/>
    </source>
</evidence>
<protein>
    <submittedName>
        <fullName evidence="2">Uncharacterized protein</fullName>
    </submittedName>
</protein>
<organism evidence="2 3">
    <name type="scientific">Sphingopyxis terrae subsp. terrae NBRC 15098</name>
    <dbReference type="NCBI Taxonomy" id="1219058"/>
    <lineage>
        <taxon>Bacteria</taxon>
        <taxon>Pseudomonadati</taxon>
        <taxon>Pseudomonadota</taxon>
        <taxon>Alphaproteobacteria</taxon>
        <taxon>Sphingomonadales</taxon>
        <taxon>Sphingomonadaceae</taxon>
        <taxon>Sphingopyxis</taxon>
    </lineage>
</organism>
<evidence type="ECO:0000313" key="3">
    <source>
        <dbReference type="Proteomes" id="UP000076234"/>
    </source>
</evidence>
<dbReference type="Proteomes" id="UP000076234">
    <property type="component" value="Chromosome"/>
</dbReference>
<dbReference type="EMBL" id="CP013342">
    <property type="protein sequence ID" value="AMU94734.1"/>
    <property type="molecule type" value="Genomic_DNA"/>
</dbReference>
<sequence length="96" mass="10998">MLHLFLDKKPWFRAKNHGYGTGLPIAWQGWVFMALHIALIAGLSMALRSQPVAMTIVVVLAALAPMPIYQARTEGGWKWRWGNRAAEKRDDKRRKK</sequence>
<evidence type="ECO:0000313" key="2">
    <source>
        <dbReference type="EMBL" id="AMU94734.1"/>
    </source>
</evidence>
<dbReference type="AlphaFoldDB" id="A0A142VY68"/>
<accession>A0A142VY68</accession>
<proteinExistence type="predicted"/>
<reference evidence="3" key="1">
    <citation type="submission" date="2015-11" db="EMBL/GenBank/DDBJ databases">
        <title>Complete genome sequence of a polyethylene glycol-degrading strain Sphingopyxis terrae strain 203-1 (NBRC 15098).</title>
        <authorList>
            <person name="Yoshiyuki O."/>
            <person name="Shouta N."/>
            <person name="Nagata Y."/>
            <person name="Numata M."/>
            <person name="Tsuchikane K."/>
            <person name="Hosoyama A."/>
            <person name="Yamazoe A."/>
            <person name="Tsuda M."/>
            <person name="Fujita N."/>
            <person name="Kawai F."/>
        </authorList>
    </citation>
    <scope>NUCLEOTIDE SEQUENCE [LARGE SCALE GENOMIC DNA]</scope>
    <source>
        <strain evidence="3">203-1</strain>
    </source>
</reference>
<keyword evidence="1" id="KW-0472">Membrane</keyword>
<reference evidence="2 3" key="2">
    <citation type="journal article" date="2016" name="Genome Announc.">
        <title>Complete Genome Sequence of Sphingopyxis terrae Strain 203-1 (NBRC 111660), a Polyethylene Glycol Degrader.</title>
        <authorList>
            <person name="Ohtsubo Y."/>
            <person name="Nonoyama S."/>
            <person name="Nagata Y."/>
            <person name="Numata M."/>
            <person name="Tsuchikane K."/>
            <person name="Hosoyama A."/>
            <person name="Yamazoe A."/>
            <person name="Tsuda M."/>
            <person name="Fujita N."/>
            <person name="Kawai F."/>
        </authorList>
    </citation>
    <scope>NUCLEOTIDE SEQUENCE [LARGE SCALE GENOMIC DNA]</scope>
    <source>
        <strain evidence="2 3">203-1</strain>
    </source>
</reference>